<keyword evidence="5" id="KW-1185">Reference proteome</keyword>
<gene>
    <name evidence="4" type="ORF">GT019_22900</name>
</gene>
<evidence type="ECO:0000256" key="2">
    <source>
        <dbReference type="SAM" id="SignalP"/>
    </source>
</evidence>
<dbReference type="RefSeq" id="WP_161745753.1">
    <property type="nucleotide sequence ID" value="NZ_JAAAMV010000023.1"/>
</dbReference>
<proteinExistence type="predicted"/>
<feature type="compositionally biased region" description="Polar residues" evidence="1">
    <location>
        <begin position="1"/>
        <end position="16"/>
    </location>
</feature>
<sequence>MRQTSKQYSKQNSQDPKQFRGGEKKVMKKSLSLLVAAAMTLTTASVAFADDAAPTTPTAPATPDLTAQQKFDALKELGIFNGYPDGSAGLDKQMTRAEFAKVLTKLTQLEENAAAAKVYKDVPATHWAAGFIGASTEAKLMNGLGANKFGPSGQVTVEQIAKVADLVAGIEPSTDAVTGKVSEWAKGYVAAAVKAGLLPELPSYQTNATRQLLVEVTYDLAADVVKVASTKIVDEKNIEVTFSDGGVVKKALDTALVNGVATKVTVEYQGKSYEVTVTLQAATVSKISQTGANKISVEYNQALNAAEQAAVKVEVKKDDVPYSVTTTLSEDKKSVNVTSNYLPAGEYSVSVNGAEAVKVTVADAVISKIEIGATALVIADNQKLGIKVLNQFGEQVQNPNLNVNVLDGTDATVGALDYTIVDGDYTVDLKTDKVEKDDVIIVSVLNPDTGISANKSFKATDGSAIVTMKIDTVKPLEGSTRITSGDEGVVIPYNFLDAAGTKYVLNSKATDTNTTDNIVQFDDVQFISSNNDIIDANSLAVDENGVLTFTAGNAGTAVITALNSKNGVSTSVTIKVEDATKVGKFTLQGPGALVAQGEDAAFNFVASDNYGGAIAKGDFAKASYNTQVTFTTNRGGTVTPKWNSKGELTLNFGVDDTKDGSTVIYAWVNNQIASQVTVDIKEKAVPTKVAGLKDLATLYGIGGSDVIDLNSVKVVDNWGRVMSSLPAGYALAVTEKAASDVTALDGLTVEGAAAGTSTLLIGLTNGGTAVAGSSYEQKVTVIGNDKVVNFAIDTIGTLYAKDTNTSAGDTGKYAKTVTVTGKTSDNKTVAIDQAAFVTSITSTDLSVVNVEGSKIFSNAKGTATIAAYQGATKLAELAVTTSDATPYAAKVAFDKTELLLGNGATDTSVKADLYVEDQYGVDVTALPAGSGVWASSDSSVAAVAQNGTITTSATKDGVATISYITKNGVVGTVSVKVQ</sequence>
<dbReference type="InterPro" id="IPR001119">
    <property type="entry name" value="SLH_dom"/>
</dbReference>
<feature type="domain" description="SLH" evidence="3">
    <location>
        <begin position="54"/>
        <end position="117"/>
    </location>
</feature>
<evidence type="ECO:0000259" key="3">
    <source>
        <dbReference type="PROSITE" id="PS51272"/>
    </source>
</evidence>
<evidence type="ECO:0000313" key="5">
    <source>
        <dbReference type="Proteomes" id="UP000665561"/>
    </source>
</evidence>
<accession>A0ABW9XWC4</accession>
<dbReference type="Pfam" id="PF00395">
    <property type="entry name" value="SLH"/>
    <property type="match status" value="2"/>
</dbReference>
<feature type="domain" description="SLH" evidence="3">
    <location>
        <begin position="118"/>
        <end position="178"/>
    </location>
</feature>
<feature type="region of interest" description="Disordered" evidence="1">
    <location>
        <begin position="1"/>
        <end position="23"/>
    </location>
</feature>
<reference evidence="4 5" key="1">
    <citation type="submission" date="2020-01" db="EMBL/GenBank/DDBJ databases">
        <title>Paenibacillus soybeanensis sp. nov. isolated from the nodules of soybean (Glycine max(L.) Merr).</title>
        <authorList>
            <person name="Wang H."/>
        </authorList>
    </citation>
    <scope>NUCLEOTIDE SEQUENCE [LARGE SCALE GENOMIC DNA]</scope>
    <source>
        <strain evidence="4 5">T1</strain>
    </source>
</reference>
<dbReference type="EMBL" id="JAAAMV010000023">
    <property type="protein sequence ID" value="NBD26733.1"/>
    <property type="molecule type" value="Genomic_DNA"/>
</dbReference>
<organism evidence="4 5">
    <name type="scientific">Paenibacillus glycinis</name>
    <dbReference type="NCBI Taxonomy" id="2697035"/>
    <lineage>
        <taxon>Bacteria</taxon>
        <taxon>Bacillati</taxon>
        <taxon>Bacillota</taxon>
        <taxon>Bacilli</taxon>
        <taxon>Bacillales</taxon>
        <taxon>Paenibacillaceae</taxon>
        <taxon>Paenibacillus</taxon>
    </lineage>
</organism>
<keyword evidence="2" id="KW-0732">Signal</keyword>
<dbReference type="Gene3D" id="2.60.40.1080">
    <property type="match status" value="2"/>
</dbReference>
<feature type="chain" id="PRO_5046835586" description="SLH domain-containing protein" evidence="2">
    <location>
        <begin position="50"/>
        <end position="978"/>
    </location>
</feature>
<feature type="signal peptide" evidence="2">
    <location>
        <begin position="1"/>
        <end position="49"/>
    </location>
</feature>
<evidence type="ECO:0000256" key="1">
    <source>
        <dbReference type="SAM" id="MobiDB-lite"/>
    </source>
</evidence>
<name>A0ABW9XWC4_9BACL</name>
<dbReference type="Proteomes" id="UP000665561">
    <property type="component" value="Unassembled WGS sequence"/>
</dbReference>
<protein>
    <recommendedName>
        <fullName evidence="3">SLH domain-containing protein</fullName>
    </recommendedName>
</protein>
<evidence type="ECO:0000313" key="4">
    <source>
        <dbReference type="EMBL" id="NBD26733.1"/>
    </source>
</evidence>
<dbReference type="PROSITE" id="PS51272">
    <property type="entry name" value="SLH"/>
    <property type="match status" value="2"/>
</dbReference>
<comment type="caution">
    <text evidence="4">The sequence shown here is derived from an EMBL/GenBank/DDBJ whole genome shotgun (WGS) entry which is preliminary data.</text>
</comment>